<dbReference type="EMBL" id="EQ999984">
    <property type="protein sequence ID" value="EEQ85659.2"/>
    <property type="molecule type" value="Genomic_DNA"/>
</dbReference>
<organism evidence="2 3">
    <name type="scientific">Ajellomyces dermatitidis (strain ER-3 / ATCC MYA-2586)</name>
    <name type="common">Blastomyces dermatitidis</name>
    <dbReference type="NCBI Taxonomy" id="559297"/>
    <lineage>
        <taxon>Eukaryota</taxon>
        <taxon>Fungi</taxon>
        <taxon>Dikarya</taxon>
        <taxon>Ascomycota</taxon>
        <taxon>Pezizomycotina</taxon>
        <taxon>Eurotiomycetes</taxon>
        <taxon>Eurotiomycetidae</taxon>
        <taxon>Onygenales</taxon>
        <taxon>Ajellomycetaceae</taxon>
        <taxon>Blastomyces</taxon>
    </lineage>
</organism>
<protein>
    <submittedName>
        <fullName evidence="2">Uncharacterized protein</fullName>
    </submittedName>
</protein>
<sequence>MKCPHYIVGGSKFIPSQPLVGEEKQIPNIQGPNVEKSPNRAQGQTKSVGLDPGTGQGYSVGTLPMQRITDYRQKAGKMNQTAGPNISGKVASSIEGVQLPGIARSERGDSLENNNDVRIGGY</sequence>
<feature type="region of interest" description="Disordered" evidence="1">
    <location>
        <begin position="26"/>
        <end position="63"/>
    </location>
</feature>
<proteinExistence type="predicted"/>
<keyword evidence="3" id="KW-1185">Reference proteome</keyword>
<gene>
    <name evidence="2" type="ORF">BDCG_08928</name>
</gene>
<dbReference type="GeneID" id="69030416"/>
<dbReference type="Proteomes" id="UP000002039">
    <property type="component" value="Unassembled WGS sequence"/>
</dbReference>
<dbReference type="RefSeq" id="XP_045273362.1">
    <property type="nucleotide sequence ID" value="XM_045424705.1"/>
</dbReference>
<evidence type="ECO:0000256" key="1">
    <source>
        <dbReference type="SAM" id="MobiDB-lite"/>
    </source>
</evidence>
<accession>A0ABP2EPZ7</accession>
<reference evidence="3" key="1">
    <citation type="journal article" date="2015" name="PLoS Genet.">
        <title>The dynamic genome and transcriptome of the human fungal pathogen Blastomyces and close relative Emmonsia.</title>
        <authorList>
            <person name="Munoz J.F."/>
            <person name="Gauthier G.M."/>
            <person name="Desjardins C.A."/>
            <person name="Gallo J.E."/>
            <person name="Holder J."/>
            <person name="Sullivan T.D."/>
            <person name="Marty A.J."/>
            <person name="Carmen J.C."/>
            <person name="Chen Z."/>
            <person name="Ding L."/>
            <person name="Gujja S."/>
            <person name="Magrini V."/>
            <person name="Misas E."/>
            <person name="Mitreva M."/>
            <person name="Priest M."/>
            <person name="Saif S."/>
            <person name="Whiston E.A."/>
            <person name="Young S."/>
            <person name="Zeng Q."/>
            <person name="Goldman W.E."/>
            <person name="Mardis E.R."/>
            <person name="Taylor J.W."/>
            <person name="McEwen J.G."/>
            <person name="Clay O.K."/>
            <person name="Klein B.S."/>
            <person name="Cuomo C.A."/>
        </authorList>
    </citation>
    <scope>NUCLEOTIDE SEQUENCE [LARGE SCALE GENOMIC DNA]</scope>
    <source>
        <strain evidence="3">ER-3 / ATCC MYA-2586</strain>
    </source>
</reference>
<evidence type="ECO:0000313" key="2">
    <source>
        <dbReference type="EMBL" id="EEQ85659.2"/>
    </source>
</evidence>
<evidence type="ECO:0000313" key="3">
    <source>
        <dbReference type="Proteomes" id="UP000002039"/>
    </source>
</evidence>
<name>A0ABP2EPZ7_AJEDR</name>